<evidence type="ECO:0000313" key="4">
    <source>
        <dbReference type="Proteomes" id="UP000237631"/>
    </source>
</evidence>
<protein>
    <submittedName>
        <fullName evidence="3">Uncharacterized protein</fullName>
    </submittedName>
</protein>
<gene>
    <name evidence="3" type="ORF">CBER1_08043</name>
</gene>
<sequence length="501" mass="57010">MSERGQNILPARLYKQNRKGVDKDKIAVLRDIHRTNPRQIGRENGLNIWAKFSIVAYLTLLLFCSLFLQYQLLENFLEATTIAESKDVDVTFLLAFATVVKASGLEFPDFNPYFNLVSAVVKTDSYDKDVAKDSDSDDQPLHRPNRSGIRKRAFADGEGEDDAAHPRKLHDKMSDDTGNNGDGVDDGDDEPKQETTKTKAPTKKPRIWRAESQACSMAQHLILRKTSQGTPLQKYQKIKAEAVRGKVTAGETGPWIESAQRYFGGDRSRVPTYKSAKNGIWSQEDRQKLQDYAMSITKLYSVQLFNLVDGTFWMGDEYSNPSDLNRNSLAMLFKEHLVSMHLMCNKEWGPYDYQFTLYAEISFQYHASNTDKPTHRSYRDNIAHGKQIFGMYSGWSSKVPDKVKEQLDRDEFSNILVGSWFVKSLKLDMAEEYYSNLDRILKAIAIRKRLYSPAAPLASTTAVSHNEQLDTKDVFAGAERSFAWQQSSFKGEASCDTRLRD</sequence>
<feature type="transmembrane region" description="Helical" evidence="2">
    <location>
        <begin position="48"/>
        <end position="68"/>
    </location>
</feature>
<evidence type="ECO:0000256" key="2">
    <source>
        <dbReference type="SAM" id="Phobius"/>
    </source>
</evidence>
<comment type="caution">
    <text evidence="3">The sequence shown here is derived from an EMBL/GenBank/DDBJ whole genome shotgun (WGS) entry which is preliminary data.</text>
</comment>
<organism evidence="3 4">
    <name type="scientific">Cercospora berteroae</name>
    <dbReference type="NCBI Taxonomy" id="357750"/>
    <lineage>
        <taxon>Eukaryota</taxon>
        <taxon>Fungi</taxon>
        <taxon>Dikarya</taxon>
        <taxon>Ascomycota</taxon>
        <taxon>Pezizomycotina</taxon>
        <taxon>Dothideomycetes</taxon>
        <taxon>Dothideomycetidae</taxon>
        <taxon>Mycosphaerellales</taxon>
        <taxon>Mycosphaerellaceae</taxon>
        <taxon>Cercospora</taxon>
    </lineage>
</organism>
<reference evidence="4" key="1">
    <citation type="journal article" date="2017" name="bioRxiv">
        <title>Conservation of a gene cluster reveals novel cercosporin biosynthetic mechanisms and extends production to the genus Colletotrichum.</title>
        <authorList>
            <person name="de Jonge R."/>
            <person name="Ebert M.K."/>
            <person name="Huitt-Roehl C.R."/>
            <person name="Pal P."/>
            <person name="Suttle J.C."/>
            <person name="Spanner R.E."/>
            <person name="Neubauer J.D."/>
            <person name="Jurick W.M.II."/>
            <person name="Stott K.A."/>
            <person name="Secor G.A."/>
            <person name="Thomma B.P.H.J."/>
            <person name="Van de Peer Y."/>
            <person name="Townsend C.A."/>
            <person name="Bolton M.D."/>
        </authorList>
    </citation>
    <scope>NUCLEOTIDE SEQUENCE [LARGE SCALE GENOMIC DNA]</scope>
    <source>
        <strain evidence="4">CBS538.71</strain>
    </source>
</reference>
<keyword evidence="2" id="KW-0472">Membrane</keyword>
<feature type="compositionally biased region" description="Basic residues" evidence="1">
    <location>
        <begin position="143"/>
        <end position="152"/>
    </location>
</feature>
<keyword evidence="2" id="KW-0812">Transmembrane</keyword>
<keyword evidence="4" id="KW-1185">Reference proteome</keyword>
<accession>A0A2S6BUU7</accession>
<name>A0A2S6BUU7_9PEZI</name>
<dbReference type="AlphaFoldDB" id="A0A2S6BUU7"/>
<dbReference type="EMBL" id="PNEN01001762">
    <property type="protein sequence ID" value="PPJ51237.1"/>
    <property type="molecule type" value="Genomic_DNA"/>
</dbReference>
<dbReference type="Proteomes" id="UP000237631">
    <property type="component" value="Unassembled WGS sequence"/>
</dbReference>
<proteinExistence type="predicted"/>
<evidence type="ECO:0000256" key="1">
    <source>
        <dbReference type="SAM" id="MobiDB-lite"/>
    </source>
</evidence>
<feature type="region of interest" description="Disordered" evidence="1">
    <location>
        <begin position="129"/>
        <end position="207"/>
    </location>
</feature>
<keyword evidence="2" id="KW-1133">Transmembrane helix</keyword>
<evidence type="ECO:0000313" key="3">
    <source>
        <dbReference type="EMBL" id="PPJ51237.1"/>
    </source>
</evidence>